<evidence type="ECO:0008006" key="4">
    <source>
        <dbReference type="Google" id="ProtNLM"/>
    </source>
</evidence>
<feature type="transmembrane region" description="Helical" evidence="1">
    <location>
        <begin position="3318"/>
        <end position="3337"/>
    </location>
</feature>
<dbReference type="EMBL" id="CP104013">
    <property type="protein sequence ID" value="UYP44323.1"/>
    <property type="molecule type" value="Genomic_DNA"/>
</dbReference>
<name>A0ABY6HLD0_9ARCH</name>
<keyword evidence="3" id="KW-1185">Reference proteome</keyword>
<keyword evidence="1" id="KW-0812">Transmembrane</keyword>
<dbReference type="Proteomes" id="UP001208689">
    <property type="component" value="Chromosome"/>
</dbReference>
<gene>
    <name evidence="2" type="ORF">NEF87_000608</name>
</gene>
<proteinExistence type="predicted"/>
<keyword evidence="1" id="KW-1133">Transmembrane helix</keyword>
<organism evidence="2 3">
    <name type="scientific">Candidatus Lokiarchaeum ossiferum</name>
    <dbReference type="NCBI Taxonomy" id="2951803"/>
    <lineage>
        <taxon>Archaea</taxon>
        <taxon>Promethearchaeati</taxon>
        <taxon>Promethearchaeota</taxon>
        <taxon>Promethearchaeia</taxon>
        <taxon>Promethearchaeales</taxon>
        <taxon>Promethearchaeaceae</taxon>
        <taxon>Candidatus Lokiarchaeum</taxon>
    </lineage>
</organism>
<keyword evidence="1" id="KW-0472">Membrane</keyword>
<accession>A0ABY6HLD0</accession>
<evidence type="ECO:0000256" key="1">
    <source>
        <dbReference type="SAM" id="Phobius"/>
    </source>
</evidence>
<sequence length="3420" mass="380192">MKFKKISSLAMLSLIFILPALNSITQISPRTEFFEPVSILPDERSINNPLLKSAASAYPWWNDTYEYRIPVVLNPNGVSHDNAPIEFRIDFASILDVSGNPISDEHVNTTNIQVIEQTTSGGFTQYVNQYDPLPLSNGDEGEIAWIIDQTGFSTNKTFFIYFCLGDTDKYGDPVYDSPYSRSLSDDPIRLFHNGFEEGTVAPLDPFMTYSTDYGASTVILNDYTTGIQGEGALEIQGDIWAMQALPASIDTTDPTYSNLFLTYQVQAYGLINKFDYMAMGVAASENDFYWRGYQHWGEDSHVNLYSDSISSANVWNYFAMDLQTTVDYPDGLVNYVLFILEDSDIKRNDDNRFYFDDISIWNQEVGQHQTTDVEVDIQALEIPFASINLLVLDSDGNALPNANVEMKKSGEEIYYYGTTDENGQISFTDIDSSQDYDFTLNYSTQGIEAAEIFNIASESFNSDLQDITIFADIWTMNYSVTDYDGDIFNDGYVVLYNNTAAQEPVGNVTLDGSGNSIIRYSNKTDSYNYSVFYDTNLFDQGTYATNQLEIASDLISSTQNELVSANISTLTFNVSGYTSTDTSSLGYASLEITNGTYGDSIANITTDSAGFVDFLYFRSNNSVLNNYTMHLKFLGGNQSINATDTPQRSPKLGGEWQDYLNFSLDTKMTKDILVDFLDDVEYSTNITAVSFSSGANFNPDWGELLEFQVNYTSYDGDSVILTDPDTIEYEMYDTALNLVKSGTLVKHLEGIYNLTLDSSEFIAGFTYRLDFIAYKSGYPSPTNTPNAIIKIEKLGTTFEIYDASTGLAIDGQTINKTWGEIFDVEVVYKLQSPEEELSGATAILDWDYDVEASMVEQNYAGFTNYTYSVNTSKSPTTGLFDFDLTADLLNHTSLASWFRLEILEIPTAINRDAYTDPITLYWEENFTMSLNYTDTFNNVGIEEAYLYYNIVGDPDFNEYPIPETGTSGIYEITLNSTSFGEAGTYTFQIVGQKTNYENQQLWISAVINIVPTILTAESIELTPYWNQNFTLSLNSTDTYFNRAINDSSITYSVSGPASFSESGEINFVGNGIYEKEFNTTHFNQAGLYTFQLESTKNQYESQLLTITVEIQIVPTTLSSNHNDDKITKPLISAPFDISVHFEDVLNSLNISDATVSYSATGPENFADSGTMIHVGNGNYNISGIDPATDYGSIGTYSYQIIATKNQFETQYITITINIGIISTNLTSNHQNNEISVYWDEDFTLSINFLKYDDSTPISGATIAYVITGPSSYSSTGILDYISDGIYSQDFDTNVVYSTAGTYTFVISTNISGYESQQITISLTIETIPMNLSTSNTELTIFWEEDFTLSVDLADGRNSNAITSALVSYSAAGTGSYSDIGTLTHDVGNPGTYRITFSTQTFNQAGIYTFSISATNQYHIEQSLTITININTRETAISTPSTEIGISYDDSFYLNITFTDVSYPASPTGISGATVSYSASGPSSYTRVGILTYNINGNYLIQFNASEDFPQEGTYNFLITATKNQYETQQVSITVNINIINTTLTATEDYINKIAGESFTLSVLYYNVTNGETPVNGATVSYTLSGYSGASLTEDGATGNYSIQLNADDFGTGTFTFQITATKNQFETQQLLITVDIGLNAMNLTVSLIENPAQIYWNDNFTLSAELKEDADFVDEAIVSYSVINYPNINGTFMEGTNIYTIEFNSSSFPEAGSYSFEIEATKTNYGTRTKTIIVIIKIVPTNFTSLHVEDTINAHWEEDITIFVNLTDIQDTNNAINITDASVTYTAASLAAFSGPLTHSTGGLYYLSFNANDFGGAGSYTIKITAQKNQFETQQLTITVIVEILPTILVNENSDSVGYWKDEVTFSYNFTETFTSTQITDGVILYSVEQIPSLTGTLIHQTEGIYTVSLNTSQFLSAGTYTIHLEATKFQYQTQTKSLTLTISILPTNVSIIAENVVVYWEENFSLLVGYADTHNDINVTDAIVSSNLVGSTLYNNLLTYIGNGLYLLEYNTTEFPDAGNYTFQINLGKNQYESQQTWIYVQINILPTHISSENESIVIYWEDSFTLSVDYVDTHNNNRSISGATVAFLQSGESVYRTMNYQGDGTYTFVLQSDIDFTEAGPYEFLIEAKKDQYQTQIFWIDVEILIVPTNASSNHNNNKINKELVDSFQISINMEQIIEVLNPIGIPDATATFSVSGPEGYSAQGSLSHIGSGIYNSSIIQASAEYGGIKGTYVYQITITKNQYETQYLTITVNIAVTQTILTTNHQNDEINVYWDEDFVLNVTFSVLEDTVPITEGTISFTMTGPGSYTNSGSLTHMGSGVYEKPFDTDSVFTLAGTYTFYLTATRLDHETQQKSISLTISIIPTNLSSIVGSSVSLFWEESFTIAANLTDGRDNTPITSALLQYTVTGTGDYSDVNILIHQTDVPGTYNLTFNSINFGQIGTYNFLVTSTKSHYVSHQFTVTVHILIRETDFMAEETDIDITYDESFLINTTYTDISHPTIPQGISGATISYTATGDNSYVMVGELTYITNGQYGFTFIADVVFPQEGTYSFQIVAEKDNYETKQLTITVNVIVVSANLSASEELISKSWEENFTLSILYTNITTPGSPLGIEGATVSYTISGLPAYSGSLEDVGLGRYELELNTSDFTEFSDSGTYVFQITAERNQFQTKQILISLEMDLKQMNVTITLVQNPTQIFWGDNFTLNADLKEEEGFVTGATVFYTVLDHPTIFGNFSEGGSLYSILLNSTIFPNVGSYTFEIEASNDGYGTRTKTFVVEIKIVPTELLSLHIDDTIEAYWNDPITMSFQFTDIQDEISPTFITGAKITYTATKLTPYTGNLTYQGDGIYSYSFNASDFGKSGTYSIQIRATKNQYLSQQLVLTVEVNILETSLETDALNLDAFWLDEVNFTVSFQDVTNSEMITNGNITFSVSQVQGLNGTVTHMNSGIYSITLDTTQFLKAGEYTIVFEAKKFQYETQTLSFILDIVILPTAFTTDQYNINILWEENFTITTHYSDTEYDNNINDGEVKFTVGQVSGLSGNLTVEGNGNYNIELSSTQFLGVGTYSIFIQATKYQHQTRDILIYLTISRIDTTINQSIFLQSDVVMNVTTSNVFHFSYIDQYDRFIENATIAYYELQNGNTITSGTLEYLGNGIYELDLDLELKPVGTYLIVIHLGIENYYERAGSISLKIINKQISLYLPETLIDKNIEQPEGEDIVIEFELFDPLANGPLTGATVYMVYRNQTFSLEEIDNTGTYRYIIDTSSAEYNAFFAAENDIATIFVEKANYTMPSFDIGISITPPEYNFGNVGIPKVFIIIGSAVGLLAIAVYGTTKYVKYLTIPLIVKQLASTRKAISGNKAIERIVITHTAEEEIYELFAKDWEMLDIDLKEVLEINKKASNELKNLTSEDMPQGGY</sequence>
<reference evidence="2" key="1">
    <citation type="submission" date="2022-09" db="EMBL/GenBank/DDBJ databases">
        <title>Actin cytoskeleton and complex cell architecture in an #Asgard archaeon.</title>
        <authorList>
            <person name="Ponce Toledo R.I."/>
            <person name="Schleper C."/>
            <person name="Rodrigues Oliveira T."/>
            <person name="Wollweber F."/>
            <person name="Xu J."/>
            <person name="Rittmann S."/>
            <person name="Klingl A."/>
            <person name="Pilhofer M."/>
        </authorList>
    </citation>
    <scope>NUCLEOTIDE SEQUENCE</scope>
    <source>
        <strain evidence="2">B-35</strain>
    </source>
</reference>
<evidence type="ECO:0000313" key="2">
    <source>
        <dbReference type="EMBL" id="UYP44323.1"/>
    </source>
</evidence>
<evidence type="ECO:0000313" key="3">
    <source>
        <dbReference type="Proteomes" id="UP001208689"/>
    </source>
</evidence>
<protein>
    <recommendedName>
        <fullName evidence="4">Cadherin domain-containing protein</fullName>
    </recommendedName>
</protein>